<feature type="domain" description="OTU" evidence="1">
    <location>
        <begin position="183"/>
        <end position="224"/>
    </location>
</feature>
<dbReference type="PROSITE" id="PS50802">
    <property type="entry name" value="OTU"/>
    <property type="match status" value="1"/>
</dbReference>
<keyword evidence="3" id="KW-1185">Reference proteome</keyword>
<comment type="caution">
    <text evidence="2">The sequence shown here is derived from an EMBL/GenBank/DDBJ whole genome shotgun (WGS) entry which is preliminary data.</text>
</comment>
<sequence length="224" mass="25121">MFSSTQSIQLGKEEEKLLKLVIAEFERSPENGRFDRVIEMPYLSAKLMSTMFLWCPIRHFALILPCPVHGCPLRVGKWTDILDGTCADPRNPRLIYVLGGNLILVQAFYRCDGLISGLEKPGHSYLSASNEVLELLPPSISQLLPLLCGNAVESLEAEMNSFGLDLTAHHKDNLIPNLSGLDLDFDAVDRDGDCFFRAIARQLCKHDEPLQGTNSLTLFFTWIR</sequence>
<evidence type="ECO:0000313" key="3">
    <source>
        <dbReference type="Proteomes" id="UP000225706"/>
    </source>
</evidence>
<dbReference type="InterPro" id="IPR003323">
    <property type="entry name" value="OTU_dom"/>
</dbReference>
<gene>
    <name evidence="2" type="ORF">AWC38_SpisGene3257</name>
</gene>
<accession>A0A2B4STM4</accession>
<evidence type="ECO:0000259" key="1">
    <source>
        <dbReference type="PROSITE" id="PS50802"/>
    </source>
</evidence>
<dbReference type="AlphaFoldDB" id="A0A2B4STM4"/>
<dbReference type="Proteomes" id="UP000225706">
    <property type="component" value="Unassembled WGS sequence"/>
</dbReference>
<proteinExistence type="predicted"/>
<dbReference type="EMBL" id="LSMT01000029">
    <property type="protein sequence ID" value="PFX31928.1"/>
    <property type="molecule type" value="Genomic_DNA"/>
</dbReference>
<protein>
    <recommendedName>
        <fullName evidence="1">OTU domain-containing protein</fullName>
    </recommendedName>
</protein>
<reference evidence="3" key="1">
    <citation type="journal article" date="2017" name="bioRxiv">
        <title>Comparative analysis of the genomes of Stylophora pistillata and Acropora digitifera provides evidence for extensive differences between species of corals.</title>
        <authorList>
            <person name="Voolstra C.R."/>
            <person name="Li Y."/>
            <person name="Liew Y.J."/>
            <person name="Baumgarten S."/>
            <person name="Zoccola D."/>
            <person name="Flot J.-F."/>
            <person name="Tambutte S."/>
            <person name="Allemand D."/>
            <person name="Aranda M."/>
        </authorList>
    </citation>
    <scope>NUCLEOTIDE SEQUENCE [LARGE SCALE GENOMIC DNA]</scope>
</reference>
<name>A0A2B4STM4_STYPI</name>
<organism evidence="2 3">
    <name type="scientific">Stylophora pistillata</name>
    <name type="common">Smooth cauliflower coral</name>
    <dbReference type="NCBI Taxonomy" id="50429"/>
    <lineage>
        <taxon>Eukaryota</taxon>
        <taxon>Metazoa</taxon>
        <taxon>Cnidaria</taxon>
        <taxon>Anthozoa</taxon>
        <taxon>Hexacorallia</taxon>
        <taxon>Scleractinia</taxon>
        <taxon>Astrocoeniina</taxon>
        <taxon>Pocilloporidae</taxon>
        <taxon>Stylophora</taxon>
    </lineage>
</organism>
<evidence type="ECO:0000313" key="2">
    <source>
        <dbReference type="EMBL" id="PFX31928.1"/>
    </source>
</evidence>